<feature type="compositionally biased region" description="Basic and acidic residues" evidence="2">
    <location>
        <begin position="595"/>
        <end position="605"/>
    </location>
</feature>
<feature type="compositionally biased region" description="Basic and acidic residues" evidence="2">
    <location>
        <begin position="552"/>
        <end position="566"/>
    </location>
</feature>
<proteinExistence type="inferred from homology"/>
<keyword evidence="4" id="KW-1185">Reference proteome</keyword>
<feature type="compositionally biased region" description="Basic and acidic residues" evidence="2">
    <location>
        <begin position="214"/>
        <end position="231"/>
    </location>
</feature>
<feature type="compositionally biased region" description="Basic and acidic residues" evidence="2">
    <location>
        <begin position="674"/>
        <end position="694"/>
    </location>
</feature>
<feature type="region of interest" description="Disordered" evidence="2">
    <location>
        <begin position="206"/>
        <end position="306"/>
    </location>
</feature>
<dbReference type="Gene3D" id="1.20.1260.60">
    <property type="entry name" value="Vacuolar protein sorting-associated protein Ist1"/>
    <property type="match status" value="1"/>
</dbReference>
<dbReference type="PANTHER" id="PTHR12161:SF13">
    <property type="entry name" value="REGULATOR OF VPS4 ACTIVITY IN THE MVB PATHWAY PROTEIN"/>
    <property type="match status" value="1"/>
</dbReference>
<sequence>MKKSSHFLKSSKDKLTKGFNSSKCKTSLKLASSRLKLLKNKKEVQVKQMRRELGQLLESGHDQTARIRVEHVVREEKMMAAYDLLEIYCELIVARLPIIESQKNCPIDLKEAIASVVFASPRCGDIPELADAQKHFTGKYGKEFITAAVELRPDCGVSRLLIEKLSAKAPDGEAKLKILTAIAEEQGIKWDPDSFGASDLPVNDLLNGPNTFERASKVHEEPPPSEYRDARTPTTQSQVSNDSLKTSEEKFRSSMGRQTFASPQGGTSGILPTQSSQLEQRHSGFRSERTNAGQSFPEDGNFSNDRQNWNMEFKDAAAAAQAAAESAERASMAARAAAKLSRMSERYQTESPTSQVGIEQQVYSGASIRKAEQHQYQDLAERNAGFQDYNMKKASSPEEPDRSKEEQGKVEKVANKPASAKFEPQYMSGYEEDINYFGEESSSVEVNNVPSTYDSRTSMDGDHSHNQNVTYEVGKNFFAAAEEVHVNLGNLNTNSHDAAFAVFDKSSSDGDGYDDIHFQTEPLYDDQQAKLYFPSPERKLSESSLTSQIFVQRRDSPPESPKRFEEESFGWKPHELNSTHATFDDSDGMDSEAEEKDHSEIHSEHFQTSGSRSSEAHGTEGENSSKLANGRDLEYSYSHGKGVNTNDASQSSLSVSNVANDNSHLLHSTGALPDVEKTHSNSDSDNGTKLEFGKLRGGFRHKGYITPPYTNVYPNTNPTSVNTSEEVSASQNAHLNKGNKSNSRMPTPHHNLEDTDSSEEEEFSRQISSVKRKEAKTKPMPKVSPPSSETNRSGQFSRRTKVSPPKMYLDEEERKTSAIEQEDRYERKTESSINTEIPKASGGSGSSLAREDSTNKHPSHVHPKLPDYDTIALKLQSLRMNRK</sequence>
<dbReference type="Proteomes" id="UP000249390">
    <property type="component" value="Unassembled WGS sequence"/>
</dbReference>
<comment type="similarity">
    <text evidence="1">Belongs to the IST1 family.</text>
</comment>
<accession>A0A328CV34</accession>
<evidence type="ECO:0008006" key="5">
    <source>
        <dbReference type="Google" id="ProtNLM"/>
    </source>
</evidence>
<dbReference type="EMBL" id="NQVE01000217">
    <property type="protein sequence ID" value="RAL37147.1"/>
    <property type="molecule type" value="Genomic_DNA"/>
</dbReference>
<dbReference type="InterPro" id="IPR042277">
    <property type="entry name" value="IST1-like"/>
</dbReference>
<feature type="compositionally biased region" description="Basic and acidic residues" evidence="2">
    <location>
        <begin position="395"/>
        <end position="414"/>
    </location>
</feature>
<dbReference type="Pfam" id="PF03398">
    <property type="entry name" value="Ist1"/>
    <property type="match status" value="1"/>
</dbReference>
<dbReference type="PANTHER" id="PTHR12161">
    <property type="entry name" value="IST1 FAMILY MEMBER"/>
    <property type="match status" value="1"/>
</dbReference>
<comment type="caution">
    <text evidence="3">The sequence shown here is derived from an EMBL/GenBank/DDBJ whole genome shotgun (WGS) entry which is preliminary data.</text>
</comment>
<name>A0A328CV34_9ASTE</name>
<feature type="compositionally biased region" description="Polar residues" evidence="2">
    <location>
        <begin position="785"/>
        <end position="797"/>
    </location>
</feature>
<feature type="compositionally biased region" description="Basic and acidic residues" evidence="2">
    <location>
        <begin position="808"/>
        <end position="830"/>
    </location>
</feature>
<dbReference type="FunFam" id="1.20.1260.60:FF:000003">
    <property type="entry name" value="IST1-like protein isoform A"/>
    <property type="match status" value="1"/>
</dbReference>
<dbReference type="InterPro" id="IPR005061">
    <property type="entry name" value="Ist1"/>
</dbReference>
<feature type="region of interest" description="Disordered" evidence="2">
    <location>
        <begin position="535"/>
        <end position="869"/>
    </location>
</feature>
<evidence type="ECO:0000256" key="2">
    <source>
        <dbReference type="SAM" id="MobiDB-lite"/>
    </source>
</evidence>
<evidence type="ECO:0000256" key="1">
    <source>
        <dbReference type="ARBA" id="ARBA00005536"/>
    </source>
</evidence>
<feature type="region of interest" description="Disordered" evidence="2">
    <location>
        <begin position="382"/>
        <end position="417"/>
    </location>
</feature>
<dbReference type="AlphaFoldDB" id="A0A328CV34"/>
<feature type="compositionally biased region" description="Acidic residues" evidence="2">
    <location>
        <begin position="584"/>
        <end position="594"/>
    </location>
</feature>
<reference evidence="3 4" key="1">
    <citation type="submission" date="2018-06" db="EMBL/GenBank/DDBJ databases">
        <title>The Genome of Cuscuta australis (Dodder) Provides Insight into the Evolution of Plant Parasitism.</title>
        <authorList>
            <person name="Liu H."/>
        </authorList>
    </citation>
    <scope>NUCLEOTIDE SEQUENCE [LARGE SCALE GENOMIC DNA]</scope>
    <source>
        <strain evidence="4">cv. Yunnan</strain>
        <tissue evidence="3">Vines</tissue>
    </source>
</reference>
<protein>
    <recommendedName>
        <fullName evidence="5">IST1-like protein</fullName>
    </recommendedName>
</protein>
<organism evidence="3 4">
    <name type="scientific">Cuscuta australis</name>
    <dbReference type="NCBI Taxonomy" id="267555"/>
    <lineage>
        <taxon>Eukaryota</taxon>
        <taxon>Viridiplantae</taxon>
        <taxon>Streptophyta</taxon>
        <taxon>Embryophyta</taxon>
        <taxon>Tracheophyta</taxon>
        <taxon>Spermatophyta</taxon>
        <taxon>Magnoliopsida</taxon>
        <taxon>eudicotyledons</taxon>
        <taxon>Gunneridae</taxon>
        <taxon>Pentapetalae</taxon>
        <taxon>asterids</taxon>
        <taxon>lamiids</taxon>
        <taxon>Solanales</taxon>
        <taxon>Convolvulaceae</taxon>
        <taxon>Cuscuteae</taxon>
        <taxon>Cuscuta</taxon>
        <taxon>Cuscuta subgen. Grammica</taxon>
        <taxon>Cuscuta sect. Cleistogrammica</taxon>
    </lineage>
</organism>
<evidence type="ECO:0000313" key="3">
    <source>
        <dbReference type="EMBL" id="RAL37147.1"/>
    </source>
</evidence>
<feature type="compositionally biased region" description="Polar residues" evidence="2">
    <location>
        <begin position="643"/>
        <end position="666"/>
    </location>
</feature>
<feature type="compositionally biased region" description="Polar residues" evidence="2">
    <location>
        <begin position="725"/>
        <end position="745"/>
    </location>
</feature>
<gene>
    <name evidence="3" type="ORF">DM860_004069</name>
</gene>
<feature type="compositionally biased region" description="Polar residues" evidence="2">
    <location>
        <begin position="232"/>
        <end position="244"/>
    </location>
</feature>
<feature type="region of interest" description="Disordered" evidence="2">
    <location>
        <begin position="441"/>
        <end position="464"/>
    </location>
</feature>
<feature type="compositionally biased region" description="Polar residues" evidence="2">
    <location>
        <begin position="255"/>
        <end position="278"/>
    </location>
</feature>
<dbReference type="GO" id="GO:0015031">
    <property type="term" value="P:protein transport"/>
    <property type="evidence" value="ECO:0007669"/>
    <property type="project" value="InterPro"/>
</dbReference>
<feature type="compositionally biased region" description="Low complexity" evidence="2">
    <location>
        <begin position="706"/>
        <end position="724"/>
    </location>
</feature>
<evidence type="ECO:0000313" key="4">
    <source>
        <dbReference type="Proteomes" id="UP000249390"/>
    </source>
</evidence>
<feature type="compositionally biased region" description="Basic and acidic residues" evidence="2">
    <location>
        <begin position="279"/>
        <end position="289"/>
    </location>
</feature>